<keyword evidence="2" id="KW-1185">Reference proteome</keyword>
<dbReference type="AlphaFoldDB" id="A0A5N6ZPG5"/>
<accession>A0A5N6ZPG5</accession>
<evidence type="ECO:0000313" key="1">
    <source>
        <dbReference type="EMBL" id="KAE8359514.1"/>
    </source>
</evidence>
<dbReference type="EMBL" id="ML737820">
    <property type="protein sequence ID" value="KAE8359514.1"/>
    <property type="molecule type" value="Genomic_DNA"/>
</dbReference>
<evidence type="ECO:0000313" key="2">
    <source>
        <dbReference type="Proteomes" id="UP000326268"/>
    </source>
</evidence>
<organism evidence="1 2">
    <name type="scientific">Aspergillus caelatus</name>
    <dbReference type="NCBI Taxonomy" id="61420"/>
    <lineage>
        <taxon>Eukaryota</taxon>
        <taxon>Fungi</taxon>
        <taxon>Dikarya</taxon>
        <taxon>Ascomycota</taxon>
        <taxon>Pezizomycotina</taxon>
        <taxon>Eurotiomycetes</taxon>
        <taxon>Eurotiomycetidae</taxon>
        <taxon>Eurotiales</taxon>
        <taxon>Aspergillaceae</taxon>
        <taxon>Aspergillus</taxon>
        <taxon>Aspergillus subgen. Circumdati</taxon>
    </lineage>
</organism>
<dbReference type="RefSeq" id="XP_031922595.1">
    <property type="nucleotide sequence ID" value="XM_032068659.1"/>
</dbReference>
<reference evidence="1 2" key="1">
    <citation type="submission" date="2019-04" db="EMBL/GenBank/DDBJ databases">
        <title>Friends and foes A comparative genomics studyof 23 Aspergillus species from section Flavi.</title>
        <authorList>
            <consortium name="DOE Joint Genome Institute"/>
            <person name="Kjaerbolling I."/>
            <person name="Vesth T."/>
            <person name="Frisvad J.C."/>
            <person name="Nybo J.L."/>
            <person name="Theobald S."/>
            <person name="Kildgaard S."/>
            <person name="Isbrandt T."/>
            <person name="Kuo A."/>
            <person name="Sato A."/>
            <person name="Lyhne E.K."/>
            <person name="Kogle M.E."/>
            <person name="Wiebenga A."/>
            <person name="Kun R.S."/>
            <person name="Lubbers R.J."/>
            <person name="Makela M.R."/>
            <person name="Barry K."/>
            <person name="Chovatia M."/>
            <person name="Clum A."/>
            <person name="Daum C."/>
            <person name="Haridas S."/>
            <person name="He G."/>
            <person name="LaButti K."/>
            <person name="Lipzen A."/>
            <person name="Mondo S."/>
            <person name="Riley R."/>
            <person name="Salamov A."/>
            <person name="Simmons B.A."/>
            <person name="Magnuson J.K."/>
            <person name="Henrissat B."/>
            <person name="Mortensen U.H."/>
            <person name="Larsen T.O."/>
            <person name="Devries R.P."/>
            <person name="Grigoriev I.V."/>
            <person name="Machida M."/>
            <person name="Baker S.E."/>
            <person name="Andersen M.R."/>
        </authorList>
    </citation>
    <scope>NUCLEOTIDE SEQUENCE [LARGE SCALE GENOMIC DNA]</scope>
    <source>
        <strain evidence="1 2">CBS 763.97</strain>
    </source>
</reference>
<dbReference type="GeneID" id="43653105"/>
<gene>
    <name evidence="1" type="ORF">BDV27DRAFT_135934</name>
</gene>
<sequence length="113" mass="12468">MTNDPRIQLPASSMDLNGPLDNLGIAYDADDDNKLPICSAAPLQCSLPSGVLEHQMSPHRTGGVNLLHCVWWPRTSPKILGKCELDLLICCTPMVPDYSQLHHDERIGCDRGY</sequence>
<proteinExistence type="predicted"/>
<name>A0A5N6ZPG5_9EURO</name>
<dbReference type="Proteomes" id="UP000326268">
    <property type="component" value="Unassembled WGS sequence"/>
</dbReference>
<protein>
    <submittedName>
        <fullName evidence="1">Uncharacterized protein</fullName>
    </submittedName>
</protein>